<keyword evidence="1" id="KW-1185">Reference proteome</keyword>
<dbReference type="GeneID" id="116213231"/>
<reference evidence="2" key="2">
    <citation type="submission" date="2025-08" db="UniProtKB">
        <authorList>
            <consortium name="RefSeq"/>
        </authorList>
    </citation>
    <scope>IDENTIFICATION</scope>
    <source>
        <tissue evidence="2">Leaf</tissue>
    </source>
</reference>
<dbReference type="Proteomes" id="UP000515151">
    <property type="component" value="Chromosome 7"/>
</dbReference>
<proteinExistence type="predicted"/>
<dbReference type="RefSeq" id="XP_031403957.1">
    <property type="nucleotide sequence ID" value="XM_031548097.1"/>
</dbReference>
<protein>
    <submittedName>
        <fullName evidence="2">U1 small nuclear ribonucleoprotein C-like isoform X1</fullName>
    </submittedName>
</protein>
<sequence>MPRYYCDTTCLADHFSMISYFSSICQPSVRKQHMQDTSTRIKKQLGQTAAFQRVAATYNQHLVAQRPQLPILPTPVIPMGMQFPNAPLIPGIRPRYCLDHLPVHQLTHFLCDL</sequence>
<evidence type="ECO:0000313" key="2">
    <source>
        <dbReference type="RefSeq" id="XP_031403957.1"/>
    </source>
</evidence>
<dbReference type="AlphaFoldDB" id="A0A6P8E231"/>
<dbReference type="OrthoDB" id="76567at2759"/>
<reference evidence="1" key="1">
    <citation type="journal article" date="2020" name="Plant Biotechnol. J.">
        <title>The pomegranate (Punica granatum L.) draft genome dissects genetic divergence between soft- and hard-seeded cultivars.</title>
        <authorList>
            <person name="Luo X."/>
            <person name="Li H."/>
            <person name="Wu Z."/>
            <person name="Yao W."/>
            <person name="Zhao P."/>
            <person name="Cao D."/>
            <person name="Yu H."/>
            <person name="Li K."/>
            <person name="Poudel K."/>
            <person name="Zhao D."/>
            <person name="Zhang F."/>
            <person name="Xia X."/>
            <person name="Chen L."/>
            <person name="Wang Q."/>
            <person name="Jing D."/>
            <person name="Cao S."/>
        </authorList>
    </citation>
    <scope>NUCLEOTIDE SEQUENCE [LARGE SCALE GENOMIC DNA]</scope>
    <source>
        <strain evidence="1">cv. Tunisia</strain>
    </source>
</reference>
<accession>A0A6P8E231</accession>
<organism evidence="1 2">
    <name type="scientific">Punica granatum</name>
    <name type="common">Pomegranate</name>
    <dbReference type="NCBI Taxonomy" id="22663"/>
    <lineage>
        <taxon>Eukaryota</taxon>
        <taxon>Viridiplantae</taxon>
        <taxon>Streptophyta</taxon>
        <taxon>Embryophyta</taxon>
        <taxon>Tracheophyta</taxon>
        <taxon>Spermatophyta</taxon>
        <taxon>Magnoliopsida</taxon>
        <taxon>eudicotyledons</taxon>
        <taxon>Gunneridae</taxon>
        <taxon>Pentapetalae</taxon>
        <taxon>rosids</taxon>
        <taxon>malvids</taxon>
        <taxon>Myrtales</taxon>
        <taxon>Lythraceae</taxon>
        <taxon>Punica</taxon>
    </lineage>
</organism>
<gene>
    <name evidence="2" type="primary">LOC116213231</name>
</gene>
<name>A0A6P8E231_PUNGR</name>
<evidence type="ECO:0000313" key="1">
    <source>
        <dbReference type="Proteomes" id="UP000515151"/>
    </source>
</evidence>